<sequence length="107" mass="11979">MAVTKKFLKSKPEVQVTFEVSKAAAKEAVSVFLLGEFAGWEPIELKPLKSGVFKASLKLPVDQQPQYQYRFRLVDAAGQEWFDNDWEAEAYCANPFGGENSVLCVSE</sequence>
<evidence type="ECO:0000313" key="2">
    <source>
        <dbReference type="Proteomes" id="UP001501321"/>
    </source>
</evidence>
<dbReference type="InterPro" id="IPR013783">
    <property type="entry name" value="Ig-like_fold"/>
</dbReference>
<dbReference type="Gene3D" id="2.60.40.10">
    <property type="entry name" value="Immunoglobulins"/>
    <property type="match status" value="1"/>
</dbReference>
<evidence type="ECO:0000313" key="1">
    <source>
        <dbReference type="EMBL" id="GAA4500081.1"/>
    </source>
</evidence>
<dbReference type="InterPro" id="IPR014756">
    <property type="entry name" value="Ig_E-set"/>
</dbReference>
<name>A0ABP8QB00_9GAMM</name>
<reference evidence="2" key="1">
    <citation type="journal article" date="2019" name="Int. J. Syst. Evol. Microbiol.">
        <title>The Global Catalogue of Microorganisms (GCM) 10K type strain sequencing project: providing services to taxonomists for standard genome sequencing and annotation.</title>
        <authorList>
            <consortium name="The Broad Institute Genomics Platform"/>
            <consortium name="The Broad Institute Genome Sequencing Center for Infectious Disease"/>
            <person name="Wu L."/>
            <person name="Ma J."/>
        </authorList>
    </citation>
    <scope>NUCLEOTIDE SEQUENCE [LARGE SCALE GENOMIC DNA]</scope>
    <source>
        <strain evidence="2">JCM 32226</strain>
    </source>
</reference>
<gene>
    <name evidence="1" type="ORF">GCM10023095_21250</name>
</gene>
<keyword evidence="2" id="KW-1185">Reference proteome</keyword>
<protein>
    <submittedName>
        <fullName evidence="1">Isoamylase early set domain-containing protein</fullName>
    </submittedName>
</protein>
<dbReference type="SUPFAM" id="SSF81296">
    <property type="entry name" value="E set domains"/>
    <property type="match status" value="1"/>
</dbReference>
<comment type="caution">
    <text evidence="1">The sequence shown here is derived from an EMBL/GenBank/DDBJ whole genome shotgun (WGS) entry which is preliminary data.</text>
</comment>
<dbReference type="RefSeq" id="WP_345012860.1">
    <property type="nucleotide sequence ID" value="NZ_BAABFC010000013.1"/>
</dbReference>
<organism evidence="1 2">
    <name type="scientific">Pseudaeromonas paramecii</name>
    <dbReference type="NCBI Taxonomy" id="2138166"/>
    <lineage>
        <taxon>Bacteria</taxon>
        <taxon>Pseudomonadati</taxon>
        <taxon>Pseudomonadota</taxon>
        <taxon>Gammaproteobacteria</taxon>
        <taxon>Aeromonadales</taxon>
        <taxon>Aeromonadaceae</taxon>
        <taxon>Pseudaeromonas</taxon>
    </lineage>
</organism>
<accession>A0ABP8QB00</accession>
<dbReference type="Proteomes" id="UP001501321">
    <property type="component" value="Unassembled WGS sequence"/>
</dbReference>
<dbReference type="CDD" id="cd07184">
    <property type="entry name" value="E_set_Isoamylase_like_N"/>
    <property type="match status" value="1"/>
</dbReference>
<proteinExistence type="predicted"/>
<dbReference type="EMBL" id="BAABFC010000013">
    <property type="protein sequence ID" value="GAA4500081.1"/>
    <property type="molecule type" value="Genomic_DNA"/>
</dbReference>